<keyword evidence="2" id="KW-0560">Oxidoreductase</keyword>
<dbReference type="OrthoDB" id="1274115at2759"/>
<protein>
    <submittedName>
        <fullName evidence="3">Short-chain dehydrogenase/reductase SDR</fullName>
    </submittedName>
</protein>
<gene>
    <name evidence="3" type="ORF">PITC_044330</name>
</gene>
<keyword evidence="4" id="KW-1185">Reference proteome</keyword>
<dbReference type="Pfam" id="PF00106">
    <property type="entry name" value="adh_short"/>
    <property type="match status" value="1"/>
</dbReference>
<evidence type="ECO:0000256" key="2">
    <source>
        <dbReference type="ARBA" id="ARBA00023002"/>
    </source>
</evidence>
<dbReference type="HOGENOM" id="CLU_010194_2_9_1"/>
<dbReference type="Proteomes" id="UP000030104">
    <property type="component" value="Unassembled WGS sequence"/>
</dbReference>
<sequence>MLQRKFHLAKGNKKMAHDIPKSCAGRRPVWLVIGASSGIGQEIAMQAQSHATVIAAGRDKSRLQTVATAGCQILELDLTSSFAVIQEALAPLIQQHGFIDAIINVAGYLLEGAVEEASDEETQHMFETHVFGPLRLTRAILPSMRSAHKGTIAHVVGIGSLQGAANAGIFCASKAALSTAVEALQKEVDPLGIRVSLVQLGHFRTPFLSAGHRRKVAGHISDYDPVLNPIRAAFDAFDGSQQGDPVKGARVIVDAVARGDGTLPWLLPVGPDVPAAELQAHETRASQMQAVQAWTSGTDVDGEV</sequence>
<comment type="caution">
    <text evidence="3">The sequence shown here is derived from an EMBL/GenBank/DDBJ whole genome shotgun (WGS) entry which is preliminary data.</text>
</comment>
<dbReference type="STRING" id="40296.A0A0A2LLU2"/>
<dbReference type="AlphaFoldDB" id="A0A0A2LLU2"/>
<dbReference type="PANTHER" id="PTHR43976:SF16">
    <property type="entry name" value="SHORT-CHAIN DEHYDROGENASE_REDUCTASE FAMILY PROTEIN"/>
    <property type="match status" value="1"/>
</dbReference>
<dbReference type="InterPro" id="IPR002347">
    <property type="entry name" value="SDR_fam"/>
</dbReference>
<dbReference type="PANTHER" id="PTHR43976">
    <property type="entry name" value="SHORT CHAIN DEHYDROGENASE"/>
    <property type="match status" value="1"/>
</dbReference>
<dbReference type="InterPro" id="IPR036291">
    <property type="entry name" value="NAD(P)-bd_dom_sf"/>
</dbReference>
<dbReference type="PRINTS" id="PR00081">
    <property type="entry name" value="GDHRDH"/>
</dbReference>
<proteinExistence type="inferred from homology"/>
<dbReference type="PhylomeDB" id="A0A0A2LLU2"/>
<dbReference type="SUPFAM" id="SSF51735">
    <property type="entry name" value="NAD(P)-binding Rossmann-fold domains"/>
    <property type="match status" value="1"/>
</dbReference>
<evidence type="ECO:0000256" key="1">
    <source>
        <dbReference type="ARBA" id="ARBA00006484"/>
    </source>
</evidence>
<dbReference type="GO" id="GO:0016491">
    <property type="term" value="F:oxidoreductase activity"/>
    <property type="evidence" value="ECO:0007669"/>
    <property type="project" value="UniProtKB-KW"/>
</dbReference>
<dbReference type="Gene3D" id="3.40.50.720">
    <property type="entry name" value="NAD(P)-binding Rossmann-like Domain"/>
    <property type="match status" value="1"/>
</dbReference>
<comment type="similarity">
    <text evidence="1">Belongs to the short-chain dehydrogenases/reductases (SDR) family.</text>
</comment>
<organism evidence="3 4">
    <name type="scientific">Penicillium italicum</name>
    <name type="common">Blue mold</name>
    <dbReference type="NCBI Taxonomy" id="40296"/>
    <lineage>
        <taxon>Eukaryota</taxon>
        <taxon>Fungi</taxon>
        <taxon>Dikarya</taxon>
        <taxon>Ascomycota</taxon>
        <taxon>Pezizomycotina</taxon>
        <taxon>Eurotiomycetes</taxon>
        <taxon>Eurotiomycetidae</taxon>
        <taxon>Eurotiales</taxon>
        <taxon>Aspergillaceae</taxon>
        <taxon>Penicillium</taxon>
    </lineage>
</organism>
<name>A0A0A2LLU2_PENIT</name>
<dbReference type="OMA" id="ETHVFGP"/>
<accession>A0A0A2LLU2</accession>
<evidence type="ECO:0000313" key="4">
    <source>
        <dbReference type="Proteomes" id="UP000030104"/>
    </source>
</evidence>
<dbReference type="EMBL" id="JQGA01000189">
    <property type="protein sequence ID" value="KGO77360.1"/>
    <property type="molecule type" value="Genomic_DNA"/>
</dbReference>
<reference evidence="3 4" key="1">
    <citation type="journal article" date="2015" name="Mol. Plant Microbe Interact.">
        <title>Genome, transcriptome, and functional analyses of Penicillium expansum provide new insights into secondary metabolism and pathogenicity.</title>
        <authorList>
            <person name="Ballester A.R."/>
            <person name="Marcet-Houben M."/>
            <person name="Levin E."/>
            <person name="Sela N."/>
            <person name="Selma-Lazaro C."/>
            <person name="Carmona L."/>
            <person name="Wisniewski M."/>
            <person name="Droby S."/>
            <person name="Gonzalez-Candelas L."/>
            <person name="Gabaldon T."/>
        </authorList>
    </citation>
    <scope>NUCLEOTIDE SEQUENCE [LARGE SCALE GENOMIC DNA]</scope>
    <source>
        <strain evidence="3 4">PHI-1</strain>
    </source>
</reference>
<dbReference type="InterPro" id="IPR051911">
    <property type="entry name" value="SDR_oxidoreductase"/>
</dbReference>
<evidence type="ECO:0000313" key="3">
    <source>
        <dbReference type="EMBL" id="KGO77360.1"/>
    </source>
</evidence>